<comment type="catalytic activity">
    <reaction evidence="1">
        <text>ATP + protein L-histidine = ADP + protein N-phospho-L-histidine.</text>
        <dbReference type="EC" id="2.7.13.3"/>
    </reaction>
</comment>
<keyword evidence="6" id="KW-0808">Transferase</keyword>
<dbReference type="PANTHER" id="PTHR45528">
    <property type="entry name" value="SENSOR HISTIDINE KINASE CPXA"/>
    <property type="match status" value="1"/>
</dbReference>
<dbReference type="InterPro" id="IPR003660">
    <property type="entry name" value="HAMP_dom"/>
</dbReference>
<dbReference type="EMBL" id="WMFL01000079">
    <property type="protein sequence ID" value="NJI02671.1"/>
    <property type="molecule type" value="Genomic_DNA"/>
</dbReference>
<dbReference type="KEGG" id="sagq:EP23_07515"/>
<dbReference type="GO" id="GO:0000155">
    <property type="term" value="F:phosphorelay sensor kinase activity"/>
    <property type="evidence" value="ECO:0007669"/>
    <property type="project" value="InterPro"/>
</dbReference>
<dbReference type="InterPro" id="IPR005467">
    <property type="entry name" value="His_kinase_dom"/>
</dbReference>
<evidence type="ECO:0000259" key="19">
    <source>
        <dbReference type="PROSITE" id="PS50885"/>
    </source>
</evidence>
<evidence type="ECO:0000256" key="9">
    <source>
        <dbReference type="ARBA" id="ARBA00022777"/>
    </source>
</evidence>
<dbReference type="InterPro" id="IPR004358">
    <property type="entry name" value="Sig_transdc_His_kin-like_C"/>
</dbReference>
<dbReference type="InterPro" id="IPR036097">
    <property type="entry name" value="HisK_dim/P_sf"/>
</dbReference>
<keyword evidence="10" id="KW-0067">ATP-binding</keyword>
<evidence type="ECO:0000256" key="4">
    <source>
        <dbReference type="ARBA" id="ARBA00022475"/>
    </source>
</evidence>
<protein>
    <recommendedName>
        <fullName evidence="16">Heme sensor protein HssS</fullName>
        <ecNumber evidence="3">2.7.13.3</ecNumber>
    </recommendedName>
</protein>
<reference evidence="21 22" key="1">
    <citation type="submission" date="2017-04" db="EMBL/GenBank/DDBJ databases">
        <title>Staphylococcus agnetis, a potential pathogen in the broiler production.</title>
        <authorList>
            <person name="Poulsen L."/>
        </authorList>
    </citation>
    <scope>NUCLEOTIDE SEQUENCE [LARGE SCALE GENOMIC DNA]</scope>
    <source>
        <strain evidence="21 22">723_310714_2_2_spleen</strain>
    </source>
</reference>
<dbReference type="PRINTS" id="PR00344">
    <property type="entry name" value="BCTRLSENSOR"/>
</dbReference>
<dbReference type="AlphaFoldDB" id="A0A2T4MI64"/>
<dbReference type="InterPro" id="IPR003661">
    <property type="entry name" value="HisK_dim/P_dom"/>
</dbReference>
<comment type="function">
    <text evidence="15">Member of the two-component regulatory system HssS/HssR involved in intracellular heme homeostasis and tempering of staphylococcal virulence. HssS functions as a heme sensor histidine kinase which is autophosphorylated at a histidine residue and transfers its phosphate group to an aspartate residue of HssR. HssR/HssS activates the expression of hrtAB, an efflux pump, in response to extracellular heme, hemin, hemoglobin or blood.</text>
</comment>
<sequence>MLKSLYTRVALYTLTVMIISSIASFLLSNIYYHFELKAQNDAKLMTTLQHAHEYDRASNDKELHDYFKLLGHLNYQLKVYDSSHHSHFYGEPFRKDNLPPSAVDSVLQGENYHGVKERPFNPIITGFFDNETQNTVGTSFKTKNQTYAVFMRQDVGQALGEFRIFLFVLLLLLVSFSIGLVIWSTYSIVKPVKQLKIATQRMMDGDFKTPISKTRDDEIGTLQEHFDSMRRALKQLDDMRQHFVQNVSHEIKTPLTHIHHLLSQLQVEHSKAQQSQYIQQIYDETHRLSQLTRQLLLLSELDNDEHLAFDDTVALKDTILDIIKHESYNMDQKNIVLLHDLSALQVKGNQRLLTQAIENVIRNAIKYTHQDGMIEVTLTANTINNNAQLTITDDGPGISKKAQEHIFERFYKSTSHTDSNGLGLAITQDIILRHHGEIKVASMPQEGTTFTITLPLA</sequence>
<keyword evidence="22" id="KW-1185">Reference proteome</keyword>
<feature type="domain" description="Histidine kinase" evidence="18">
    <location>
        <begin position="246"/>
        <end position="457"/>
    </location>
</feature>
<evidence type="ECO:0000256" key="6">
    <source>
        <dbReference type="ARBA" id="ARBA00022679"/>
    </source>
</evidence>
<dbReference type="SUPFAM" id="SSF158472">
    <property type="entry name" value="HAMP domain-like"/>
    <property type="match status" value="1"/>
</dbReference>
<organism evidence="20 23">
    <name type="scientific">Staphylococcus agnetis</name>
    <dbReference type="NCBI Taxonomy" id="985762"/>
    <lineage>
        <taxon>Bacteria</taxon>
        <taxon>Bacillati</taxon>
        <taxon>Bacillota</taxon>
        <taxon>Bacilli</taxon>
        <taxon>Bacillales</taxon>
        <taxon>Staphylococcaceae</taxon>
        <taxon>Staphylococcus</taxon>
    </lineage>
</organism>
<dbReference type="InterPro" id="IPR003594">
    <property type="entry name" value="HATPase_dom"/>
</dbReference>
<dbReference type="GeneID" id="57692428"/>
<keyword evidence="14 17" id="KW-0472">Membrane</keyword>
<dbReference type="EC" id="2.7.13.3" evidence="3"/>
<dbReference type="Pfam" id="PF02518">
    <property type="entry name" value="HATPase_c"/>
    <property type="match status" value="1"/>
</dbReference>
<dbReference type="PANTHER" id="PTHR45528:SF11">
    <property type="entry name" value="HISTIDINE KINASE"/>
    <property type="match status" value="1"/>
</dbReference>
<dbReference type="EMBL" id="NEFX01000003">
    <property type="protein sequence ID" value="OTW31974.1"/>
    <property type="molecule type" value="Genomic_DNA"/>
</dbReference>
<evidence type="ECO:0000256" key="8">
    <source>
        <dbReference type="ARBA" id="ARBA00022741"/>
    </source>
</evidence>
<evidence type="ECO:0000256" key="14">
    <source>
        <dbReference type="ARBA" id="ARBA00023136"/>
    </source>
</evidence>
<keyword evidence="12" id="KW-0902">Two-component regulatory system</keyword>
<evidence type="ECO:0000256" key="12">
    <source>
        <dbReference type="ARBA" id="ARBA00023012"/>
    </source>
</evidence>
<dbReference type="Proteomes" id="UP000646308">
    <property type="component" value="Unassembled WGS sequence"/>
</dbReference>
<dbReference type="GO" id="GO:0005524">
    <property type="term" value="F:ATP binding"/>
    <property type="evidence" value="ECO:0007669"/>
    <property type="project" value="UniProtKB-KW"/>
</dbReference>
<comment type="caution">
    <text evidence="20">The sequence shown here is derived from an EMBL/GenBank/DDBJ whole genome shotgun (WGS) entry which is preliminary data.</text>
</comment>
<feature type="domain" description="HAMP" evidence="19">
    <location>
        <begin position="186"/>
        <end position="238"/>
    </location>
</feature>
<dbReference type="Gene3D" id="6.10.340.10">
    <property type="match status" value="1"/>
</dbReference>
<reference evidence="20" key="2">
    <citation type="submission" date="2019-11" db="EMBL/GenBank/DDBJ databases">
        <title>Whole genome comparisons of Staphylococcus agnetis isolates from cattle and chickens.</title>
        <authorList>
            <person name="Rhoads D."/>
            <person name="Shwani A."/>
            <person name="Adkins P."/>
            <person name="Calcutt M."/>
            <person name="Middleton J."/>
        </authorList>
    </citation>
    <scope>NUCLEOTIDE SEQUENCE</scope>
    <source>
        <strain evidence="20">1387</strain>
    </source>
</reference>
<dbReference type="Gene3D" id="3.30.565.10">
    <property type="entry name" value="Histidine kinase-like ATPase, C-terminal domain"/>
    <property type="match status" value="1"/>
</dbReference>
<feature type="transmembrane region" description="Helical" evidence="17">
    <location>
        <begin position="12"/>
        <end position="34"/>
    </location>
</feature>
<dbReference type="SUPFAM" id="SSF47384">
    <property type="entry name" value="Homodimeric domain of signal transducing histidine kinase"/>
    <property type="match status" value="1"/>
</dbReference>
<evidence type="ECO:0000256" key="1">
    <source>
        <dbReference type="ARBA" id="ARBA00000085"/>
    </source>
</evidence>
<dbReference type="InterPro" id="IPR050398">
    <property type="entry name" value="HssS/ArlS-like"/>
</dbReference>
<dbReference type="Proteomes" id="UP000195208">
    <property type="component" value="Unassembled WGS sequence"/>
</dbReference>
<keyword evidence="11 17" id="KW-1133">Transmembrane helix</keyword>
<comment type="subcellular location">
    <subcellularLocation>
        <location evidence="2">Cell membrane</location>
        <topology evidence="2">Multi-pass membrane protein</topology>
    </subcellularLocation>
</comment>
<dbReference type="FunFam" id="1.10.287.130:FF:000001">
    <property type="entry name" value="Two-component sensor histidine kinase"/>
    <property type="match status" value="1"/>
</dbReference>
<name>A0A2T4MI64_9STAP</name>
<evidence type="ECO:0000256" key="5">
    <source>
        <dbReference type="ARBA" id="ARBA00022553"/>
    </source>
</evidence>
<evidence type="ECO:0000313" key="20">
    <source>
        <dbReference type="EMBL" id="NJI02671.1"/>
    </source>
</evidence>
<evidence type="ECO:0000256" key="16">
    <source>
        <dbReference type="ARBA" id="ARBA00040841"/>
    </source>
</evidence>
<dbReference type="InterPro" id="IPR036890">
    <property type="entry name" value="HATPase_C_sf"/>
</dbReference>
<evidence type="ECO:0000259" key="18">
    <source>
        <dbReference type="PROSITE" id="PS50109"/>
    </source>
</evidence>
<dbReference type="Pfam" id="PF00672">
    <property type="entry name" value="HAMP"/>
    <property type="match status" value="1"/>
</dbReference>
<accession>A0A2T4MI64</accession>
<dbReference type="SMART" id="SM00387">
    <property type="entry name" value="HATPase_c"/>
    <property type="match status" value="1"/>
</dbReference>
<dbReference type="SMART" id="SM00304">
    <property type="entry name" value="HAMP"/>
    <property type="match status" value="1"/>
</dbReference>
<evidence type="ECO:0000256" key="13">
    <source>
        <dbReference type="ARBA" id="ARBA00023026"/>
    </source>
</evidence>
<dbReference type="Gene3D" id="1.10.287.130">
    <property type="match status" value="1"/>
</dbReference>
<dbReference type="OrthoDB" id="9813151at2"/>
<evidence type="ECO:0000313" key="21">
    <source>
        <dbReference type="EMBL" id="OTW31974.1"/>
    </source>
</evidence>
<evidence type="ECO:0000313" key="22">
    <source>
        <dbReference type="Proteomes" id="UP000195208"/>
    </source>
</evidence>
<dbReference type="FunFam" id="3.30.565.10:FF:000006">
    <property type="entry name" value="Sensor histidine kinase WalK"/>
    <property type="match status" value="1"/>
</dbReference>
<keyword evidence="4" id="KW-1003">Cell membrane</keyword>
<keyword evidence="8" id="KW-0547">Nucleotide-binding</keyword>
<evidence type="ECO:0000256" key="11">
    <source>
        <dbReference type="ARBA" id="ARBA00022989"/>
    </source>
</evidence>
<keyword evidence="13" id="KW-0843">Virulence</keyword>
<keyword evidence="7 17" id="KW-0812">Transmembrane</keyword>
<dbReference type="SUPFAM" id="SSF55874">
    <property type="entry name" value="ATPase domain of HSP90 chaperone/DNA topoisomerase II/histidine kinase"/>
    <property type="match status" value="1"/>
</dbReference>
<keyword evidence="9 21" id="KW-0418">Kinase</keyword>
<dbReference type="SMART" id="SM00388">
    <property type="entry name" value="HisKA"/>
    <property type="match status" value="1"/>
</dbReference>
<dbReference type="GO" id="GO:0005886">
    <property type="term" value="C:plasma membrane"/>
    <property type="evidence" value="ECO:0007669"/>
    <property type="project" value="UniProtKB-SubCell"/>
</dbReference>
<evidence type="ECO:0000256" key="3">
    <source>
        <dbReference type="ARBA" id="ARBA00012438"/>
    </source>
</evidence>
<evidence type="ECO:0000256" key="17">
    <source>
        <dbReference type="SAM" id="Phobius"/>
    </source>
</evidence>
<dbReference type="PROSITE" id="PS50885">
    <property type="entry name" value="HAMP"/>
    <property type="match status" value="1"/>
</dbReference>
<dbReference type="RefSeq" id="WP_060551706.1">
    <property type="nucleotide sequence ID" value="NZ_CP009623.1"/>
</dbReference>
<dbReference type="Pfam" id="PF00512">
    <property type="entry name" value="HisKA"/>
    <property type="match status" value="1"/>
</dbReference>
<evidence type="ECO:0000256" key="7">
    <source>
        <dbReference type="ARBA" id="ARBA00022692"/>
    </source>
</evidence>
<dbReference type="PROSITE" id="PS50109">
    <property type="entry name" value="HIS_KIN"/>
    <property type="match status" value="1"/>
</dbReference>
<dbReference type="CDD" id="cd06225">
    <property type="entry name" value="HAMP"/>
    <property type="match status" value="1"/>
</dbReference>
<dbReference type="CDD" id="cd00075">
    <property type="entry name" value="HATPase"/>
    <property type="match status" value="1"/>
</dbReference>
<gene>
    <name evidence="21" type="ORF">B9M88_02535</name>
    <name evidence="20" type="ORF">GLV84_07515</name>
</gene>
<proteinExistence type="predicted"/>
<evidence type="ECO:0000256" key="10">
    <source>
        <dbReference type="ARBA" id="ARBA00022840"/>
    </source>
</evidence>
<evidence type="ECO:0000256" key="2">
    <source>
        <dbReference type="ARBA" id="ARBA00004651"/>
    </source>
</evidence>
<keyword evidence="5" id="KW-0597">Phosphoprotein</keyword>
<evidence type="ECO:0000313" key="23">
    <source>
        <dbReference type="Proteomes" id="UP000646308"/>
    </source>
</evidence>
<dbReference type="CDD" id="cd00082">
    <property type="entry name" value="HisKA"/>
    <property type="match status" value="1"/>
</dbReference>
<feature type="transmembrane region" description="Helical" evidence="17">
    <location>
        <begin position="164"/>
        <end position="186"/>
    </location>
</feature>
<evidence type="ECO:0000256" key="15">
    <source>
        <dbReference type="ARBA" id="ARBA00037219"/>
    </source>
</evidence>